<comment type="caution">
    <text evidence="2">The sequence shown here is derived from an EMBL/GenBank/DDBJ whole genome shotgun (WGS) entry which is preliminary data.</text>
</comment>
<dbReference type="EMBL" id="ACMP01000059">
    <property type="protein sequence ID" value="EEL71332.1"/>
    <property type="molecule type" value="Genomic_DNA"/>
</dbReference>
<keyword evidence="1" id="KW-0812">Transmembrane</keyword>
<dbReference type="Proteomes" id="UP000001753">
    <property type="component" value="Chromosome"/>
</dbReference>
<feature type="transmembrane region" description="Helical" evidence="1">
    <location>
        <begin position="158"/>
        <end position="174"/>
    </location>
</feature>
<evidence type="ECO:0000313" key="2">
    <source>
        <dbReference type="EMBL" id="EEL71332.1"/>
    </source>
</evidence>
<accession>C2XSP3</accession>
<sequence>MQNDKIYIKIKIRINKCGAFYGKGNNVIFKIRGGINMEVNNVIIENMDNPHELERMYRKDPKAFKKSFSQAWDENPDSQVLGAWYERLHFKETANTEKPSLFQKGFFFMGILAILAGLSTRVIFHFVEQGAIAPINLAFGVIPFIAAYFVYNNTPKKSIIYFLAALFLISGLYLNMLPLNYKDSSILAYLHLPIFLWVLVGLAFTGNEYSKGSTRLAYIKFNLEYCILYASMAVSGMVLAALTMQLFRFVDLNIEDFYFSNVILFGAAALAIVAAYLASMNLKLAKNITPYISKIFSPLVLITLLIYLITVIWVGKNPFLDRNFLMAFNGILLGVLAVTIFSIVESDSDERKNISDYINFALIVLALIIDTVALSAIVFRLSSYGITPNRLAVLGVNILIWANLIWIMLSYMRFLQNKSGPTAIQDAVTKYLPIYGLWAAFVIFTFPIMFN</sequence>
<feature type="transmembrane region" description="Helical" evidence="1">
    <location>
        <begin position="186"/>
        <end position="205"/>
    </location>
</feature>
<protein>
    <recommendedName>
        <fullName evidence="3">DUF4153 domain-containing protein</fullName>
    </recommendedName>
</protein>
<feature type="transmembrane region" description="Helical" evidence="1">
    <location>
        <begin position="432"/>
        <end position="450"/>
    </location>
</feature>
<feature type="transmembrane region" description="Helical" evidence="1">
    <location>
        <begin position="106"/>
        <end position="124"/>
    </location>
</feature>
<name>C2XSP3_BACMY</name>
<evidence type="ECO:0000256" key="1">
    <source>
        <dbReference type="SAM" id="Phobius"/>
    </source>
</evidence>
<keyword evidence="1" id="KW-1133">Transmembrane helix</keyword>
<feature type="transmembrane region" description="Helical" evidence="1">
    <location>
        <begin position="326"/>
        <end position="345"/>
    </location>
</feature>
<feature type="transmembrane region" description="Helical" evidence="1">
    <location>
        <begin position="357"/>
        <end position="379"/>
    </location>
</feature>
<reference evidence="2" key="1">
    <citation type="journal article" date="2012" name="Genome Res.">
        <title>Genomic characterization of the Bacillus cereus sensu lato species: Backdrop to the evolution of Bacillus anthracis.</title>
        <authorList>
            <person name="Zwick M.E."/>
            <person name="Joseph S.J."/>
            <person name="Didelot X."/>
            <person name="Chen P.E."/>
            <person name="Bishop-Lilly K.A."/>
            <person name="Stewart A.C."/>
            <person name="Willner K."/>
            <person name="Nolan N."/>
            <person name="Lentz S."/>
            <person name="Thomason M.K."/>
            <person name="Sozhamannan S."/>
            <person name="Mateczun A.J."/>
            <person name="Du L."/>
            <person name="Read T.D."/>
        </authorList>
    </citation>
    <scope>NUCLEOTIDE SEQUENCE [LARGE SCALE GENOMIC DNA]</scope>
    <source>
        <strain evidence="2">AH603</strain>
    </source>
</reference>
<feature type="transmembrane region" description="Helical" evidence="1">
    <location>
        <begin position="258"/>
        <end position="279"/>
    </location>
</feature>
<dbReference type="AlphaFoldDB" id="C2XSP3"/>
<feature type="transmembrane region" description="Helical" evidence="1">
    <location>
        <begin position="226"/>
        <end position="246"/>
    </location>
</feature>
<organism evidence="2">
    <name type="scientific">Bacillus mycoides</name>
    <dbReference type="NCBI Taxonomy" id="1405"/>
    <lineage>
        <taxon>Bacteria</taxon>
        <taxon>Bacillati</taxon>
        <taxon>Bacillota</taxon>
        <taxon>Bacilli</taxon>
        <taxon>Bacillales</taxon>
        <taxon>Bacillaceae</taxon>
        <taxon>Bacillus</taxon>
        <taxon>Bacillus cereus group</taxon>
    </lineage>
</organism>
<proteinExistence type="predicted"/>
<gene>
    <name evidence="2" type="ORF">bcere0026_17110</name>
</gene>
<feature type="transmembrane region" description="Helical" evidence="1">
    <location>
        <begin position="130"/>
        <end position="151"/>
    </location>
</feature>
<evidence type="ECO:0008006" key="3">
    <source>
        <dbReference type="Google" id="ProtNLM"/>
    </source>
</evidence>
<dbReference type="HOGENOM" id="CLU_049023_0_0_9"/>
<feature type="transmembrane region" description="Helical" evidence="1">
    <location>
        <begin position="391"/>
        <end position="411"/>
    </location>
</feature>
<feature type="transmembrane region" description="Helical" evidence="1">
    <location>
        <begin position="291"/>
        <end position="314"/>
    </location>
</feature>
<keyword evidence="1" id="KW-0472">Membrane</keyword>